<evidence type="ECO:0000313" key="15">
    <source>
        <dbReference type="Proteomes" id="UP001156940"/>
    </source>
</evidence>
<keyword evidence="5" id="KW-1134">Transmembrane beta strand</keyword>
<dbReference type="InterPro" id="IPR045584">
    <property type="entry name" value="Pilin-like"/>
</dbReference>
<proteinExistence type="inferred from homology"/>
<keyword evidence="7" id="KW-0732">Signal</keyword>
<dbReference type="Pfam" id="PF03895">
    <property type="entry name" value="YadA_anchor"/>
    <property type="match status" value="1"/>
</dbReference>
<evidence type="ECO:0000256" key="2">
    <source>
        <dbReference type="ARBA" id="ARBA00004442"/>
    </source>
</evidence>
<protein>
    <submittedName>
        <fullName evidence="14">YadA-like family protein</fullName>
    </submittedName>
</protein>
<evidence type="ECO:0000256" key="8">
    <source>
        <dbReference type="ARBA" id="ARBA00022927"/>
    </source>
</evidence>
<keyword evidence="8" id="KW-0653">Protein transport</keyword>
<keyword evidence="10" id="KW-0998">Cell outer membrane</keyword>
<keyword evidence="6" id="KW-0812">Transmembrane</keyword>
<evidence type="ECO:0000256" key="10">
    <source>
        <dbReference type="ARBA" id="ARBA00023237"/>
    </source>
</evidence>
<feature type="non-terminal residue" evidence="14">
    <location>
        <position position="1"/>
    </location>
</feature>
<dbReference type="InterPro" id="IPR005594">
    <property type="entry name" value="YadA_C"/>
</dbReference>
<feature type="domain" description="Trimeric autotransporter adhesin YadA-like head" evidence="12">
    <location>
        <begin position="28"/>
        <end position="51"/>
    </location>
</feature>
<evidence type="ECO:0000313" key="14">
    <source>
        <dbReference type="EMBL" id="MDH5823001.1"/>
    </source>
</evidence>
<evidence type="ECO:0000256" key="7">
    <source>
        <dbReference type="ARBA" id="ARBA00022729"/>
    </source>
</evidence>
<feature type="domain" description="Trimeric autotransporter adhesin YadA-like C-terminal membrane anchor" evidence="11">
    <location>
        <begin position="223"/>
        <end position="278"/>
    </location>
</feature>
<evidence type="ECO:0000259" key="12">
    <source>
        <dbReference type="Pfam" id="PF05658"/>
    </source>
</evidence>
<dbReference type="InterPro" id="IPR008635">
    <property type="entry name" value="Coiled_stalk_dom"/>
</dbReference>
<dbReference type="Pfam" id="PF05662">
    <property type="entry name" value="YadA_stalk"/>
    <property type="match status" value="1"/>
</dbReference>
<dbReference type="SUPFAM" id="SSF101967">
    <property type="entry name" value="Adhesin YadA, collagen-binding domain"/>
    <property type="match status" value="1"/>
</dbReference>
<accession>A0ABT6J848</accession>
<keyword evidence="15" id="KW-1185">Reference proteome</keyword>
<keyword evidence="9" id="KW-0472">Membrane</keyword>
<organism evidence="14 15">
    <name type="scientific">Luteimonas endophytica</name>
    <dbReference type="NCBI Taxonomy" id="3042023"/>
    <lineage>
        <taxon>Bacteria</taxon>
        <taxon>Pseudomonadati</taxon>
        <taxon>Pseudomonadota</taxon>
        <taxon>Gammaproteobacteria</taxon>
        <taxon>Lysobacterales</taxon>
        <taxon>Lysobacteraceae</taxon>
        <taxon>Luteimonas</taxon>
    </lineage>
</organism>
<dbReference type="InterPro" id="IPR011049">
    <property type="entry name" value="Serralysin-like_metalloprot_C"/>
</dbReference>
<feature type="domain" description="Trimeric autotransporter adhesin YadA-like head" evidence="12">
    <location>
        <begin position="56"/>
        <end position="82"/>
    </location>
</feature>
<dbReference type="Proteomes" id="UP001156940">
    <property type="component" value="Unassembled WGS sequence"/>
</dbReference>
<evidence type="ECO:0000259" key="11">
    <source>
        <dbReference type="Pfam" id="PF03895"/>
    </source>
</evidence>
<dbReference type="Gene3D" id="2.150.10.10">
    <property type="entry name" value="Serralysin-like metalloprotease, C-terminal"/>
    <property type="match status" value="1"/>
</dbReference>
<sequence length="278" mass="27120">GAFGDTAFGAVASATGGSSTALGSFSQAGGGKAIAVGSQSQASAEGAVVVGMLGSADAVEATALGTEAVASAARSVALGAHSVADQADTVSVGAAGSERRVVNVAAASQATDAVNLSQLQATLATANAYTDTAVATGGTAANAYTDDREAAIRGDMEAGDAAALSAANAYTDQAIEQLTGFGEGFDAFRAGVDRRFEQQDERIGRVGALNAAMIGMAASAAAVEDGQSRLGFAVGEHDGKQAFSIGLQQRIGKRAALTVGGAFSGSERSTTLGVGIGF</sequence>
<evidence type="ECO:0000256" key="4">
    <source>
        <dbReference type="ARBA" id="ARBA00022448"/>
    </source>
</evidence>
<comment type="subcellular location">
    <subcellularLocation>
        <location evidence="2">Cell outer membrane</location>
    </subcellularLocation>
    <subcellularLocation>
        <location evidence="1">Cell surface</location>
    </subcellularLocation>
</comment>
<dbReference type="Gene3D" id="3.30.1300.30">
    <property type="entry name" value="GSPII I/J protein-like"/>
    <property type="match status" value="1"/>
</dbReference>
<gene>
    <name evidence="14" type="ORF">QFW77_08360</name>
</gene>
<evidence type="ECO:0000256" key="5">
    <source>
        <dbReference type="ARBA" id="ARBA00022452"/>
    </source>
</evidence>
<dbReference type="SUPFAM" id="SSF54523">
    <property type="entry name" value="Pili subunits"/>
    <property type="match status" value="1"/>
</dbReference>
<comment type="similarity">
    <text evidence="3">Belongs to the autotransporter-2 (AT-2) (TC 1.B.40) family.</text>
</comment>
<dbReference type="Pfam" id="PF05658">
    <property type="entry name" value="YadA_head"/>
    <property type="match status" value="3"/>
</dbReference>
<feature type="domain" description="Trimeric autotransporter adhesin YadA-like stalk" evidence="13">
    <location>
        <begin position="100"/>
        <end position="139"/>
    </location>
</feature>
<dbReference type="RefSeq" id="WP_280574032.1">
    <property type="nucleotide sequence ID" value="NZ_JARXRM010000028.1"/>
</dbReference>
<feature type="domain" description="Trimeric autotransporter adhesin YadA-like head" evidence="12">
    <location>
        <begin position="5"/>
        <end position="26"/>
    </location>
</feature>
<name>A0ABT6J848_9GAMM</name>
<reference evidence="14 15" key="1">
    <citation type="submission" date="2023-04" db="EMBL/GenBank/DDBJ databases">
        <title>Luteimonas endophyticus RD2P54.</title>
        <authorList>
            <person name="Sun J.-Q."/>
        </authorList>
    </citation>
    <scope>NUCLEOTIDE SEQUENCE [LARGE SCALE GENOMIC DNA]</scope>
    <source>
        <strain evidence="14 15">RD2P54</strain>
    </source>
</reference>
<dbReference type="InterPro" id="IPR008640">
    <property type="entry name" value="Adhesin_Head_dom"/>
</dbReference>
<evidence type="ECO:0000256" key="1">
    <source>
        <dbReference type="ARBA" id="ARBA00004241"/>
    </source>
</evidence>
<evidence type="ECO:0000256" key="9">
    <source>
        <dbReference type="ARBA" id="ARBA00023136"/>
    </source>
</evidence>
<evidence type="ECO:0000259" key="13">
    <source>
        <dbReference type="Pfam" id="PF05662"/>
    </source>
</evidence>
<evidence type="ECO:0000256" key="3">
    <source>
        <dbReference type="ARBA" id="ARBA00005848"/>
    </source>
</evidence>
<comment type="caution">
    <text evidence="14">The sequence shown here is derived from an EMBL/GenBank/DDBJ whole genome shotgun (WGS) entry which is preliminary data.</text>
</comment>
<evidence type="ECO:0000256" key="6">
    <source>
        <dbReference type="ARBA" id="ARBA00022692"/>
    </source>
</evidence>
<dbReference type="EMBL" id="JARXRM010000028">
    <property type="protein sequence ID" value="MDH5823001.1"/>
    <property type="molecule type" value="Genomic_DNA"/>
</dbReference>
<keyword evidence="4" id="KW-0813">Transport</keyword>